<dbReference type="PROSITE" id="PS00933">
    <property type="entry name" value="FGGY_KINASES_1"/>
    <property type="match status" value="1"/>
</dbReference>
<feature type="binding site" evidence="9">
    <location>
        <position position="302"/>
    </location>
    <ligand>
        <name>ATP</name>
        <dbReference type="ChEBI" id="CHEBI:30616"/>
    </ligand>
</feature>
<gene>
    <name evidence="9" type="primary">glpK</name>
    <name evidence="13" type="ORF">BSZ32_05130</name>
</gene>
<feature type="binding site" evidence="9">
    <location>
        <position position="12"/>
    </location>
    <ligand>
        <name>ATP</name>
        <dbReference type="ChEBI" id="CHEBI:30616"/>
    </ligand>
</feature>
<dbReference type="InterPro" id="IPR005999">
    <property type="entry name" value="Glycerol_kin"/>
</dbReference>
<dbReference type="HAMAP" id="MF_00186">
    <property type="entry name" value="Glycerol_kin"/>
    <property type="match status" value="1"/>
</dbReference>
<evidence type="ECO:0000256" key="9">
    <source>
        <dbReference type="HAMAP-Rule" id="MF_00186"/>
    </source>
</evidence>
<dbReference type="Gene3D" id="3.30.420.40">
    <property type="match status" value="2"/>
</dbReference>
<feature type="binding site" evidence="9">
    <location>
        <position position="83"/>
    </location>
    <ligand>
        <name>glycerol</name>
        <dbReference type="ChEBI" id="CHEBI:17754"/>
    </ligand>
</feature>
<dbReference type="AlphaFoldDB" id="A0A2S7U188"/>
<proteinExistence type="inferred from homology"/>
<dbReference type="GO" id="GO:0006072">
    <property type="term" value="P:glycerol-3-phosphate metabolic process"/>
    <property type="evidence" value="ECO:0007669"/>
    <property type="project" value="InterPro"/>
</dbReference>
<comment type="caution">
    <text evidence="9">Lacks conserved residue(s) required for the propagation of feature annotation.</text>
</comment>
<evidence type="ECO:0000259" key="11">
    <source>
        <dbReference type="Pfam" id="PF00370"/>
    </source>
</evidence>
<dbReference type="OrthoDB" id="9805576at2"/>
<dbReference type="PIRSF" id="PIRSF000538">
    <property type="entry name" value="GlpK"/>
    <property type="match status" value="1"/>
</dbReference>
<comment type="pathway">
    <text evidence="1 9">Polyol metabolism; glycerol degradation via glycerol kinase pathway; sn-glycerol 3-phosphate from glycerol: step 1/1.</text>
</comment>
<keyword evidence="3 9" id="KW-0808">Transferase</keyword>
<evidence type="ECO:0000256" key="8">
    <source>
        <dbReference type="ARBA" id="ARBA00052101"/>
    </source>
</evidence>
<comment type="activity regulation">
    <text evidence="9">Inhibited by fructose 1,6-bisphosphate (FBP).</text>
</comment>
<dbReference type="InterPro" id="IPR043129">
    <property type="entry name" value="ATPase_NBD"/>
</dbReference>
<feature type="domain" description="Carbohydrate kinase FGGY N-terminal" evidence="11">
    <location>
        <begin position="5"/>
        <end position="244"/>
    </location>
</feature>
<dbReference type="GO" id="GO:0004370">
    <property type="term" value="F:glycerol kinase activity"/>
    <property type="evidence" value="ECO:0007669"/>
    <property type="project" value="UniProtKB-UniRule"/>
</dbReference>
<keyword evidence="4 9" id="KW-0547">Nucleotide-binding</keyword>
<dbReference type="Pfam" id="PF00370">
    <property type="entry name" value="FGGY_N"/>
    <property type="match status" value="1"/>
</dbReference>
<reference evidence="13 14" key="1">
    <citation type="submission" date="2016-12" db="EMBL/GenBank/DDBJ databases">
        <title>Study of bacterial adaptation to deep sea.</title>
        <authorList>
            <person name="Song J."/>
            <person name="Yoshizawa S."/>
            <person name="Kogure K."/>
        </authorList>
    </citation>
    <scope>NUCLEOTIDE SEQUENCE [LARGE SCALE GENOMIC DNA]</scope>
    <source>
        <strain evidence="13 14">SAORIC-165</strain>
    </source>
</reference>
<dbReference type="InterPro" id="IPR018483">
    <property type="entry name" value="Carb_kinase_FGGY_CS"/>
</dbReference>
<comment type="caution">
    <text evidence="13">The sequence shown here is derived from an EMBL/GenBank/DDBJ whole genome shotgun (WGS) entry which is preliminary data.</text>
</comment>
<dbReference type="SUPFAM" id="SSF53067">
    <property type="entry name" value="Actin-like ATPase domain"/>
    <property type="match status" value="2"/>
</dbReference>
<dbReference type="GO" id="GO:0019563">
    <property type="term" value="P:glycerol catabolic process"/>
    <property type="evidence" value="ECO:0007669"/>
    <property type="project" value="UniProtKB-UniRule"/>
</dbReference>
<dbReference type="EC" id="2.7.1.30" evidence="9"/>
<feature type="binding site" evidence="9">
    <location>
        <position position="83"/>
    </location>
    <ligand>
        <name>sn-glycerol 3-phosphate</name>
        <dbReference type="ChEBI" id="CHEBI:57597"/>
    </ligand>
</feature>
<comment type="similarity">
    <text evidence="2 9 10">Belongs to the FGGY kinase family.</text>
</comment>
<feature type="domain" description="Carbohydrate kinase FGGY C-terminal" evidence="12">
    <location>
        <begin position="254"/>
        <end position="442"/>
    </location>
</feature>
<evidence type="ECO:0000313" key="13">
    <source>
        <dbReference type="EMBL" id="PQJ27943.1"/>
    </source>
</evidence>
<evidence type="ECO:0000256" key="6">
    <source>
        <dbReference type="ARBA" id="ARBA00022798"/>
    </source>
</evidence>
<evidence type="ECO:0000256" key="4">
    <source>
        <dbReference type="ARBA" id="ARBA00022741"/>
    </source>
</evidence>
<feature type="binding site" evidence="9">
    <location>
        <position position="82"/>
    </location>
    <ligand>
        <name>sn-glycerol 3-phosphate</name>
        <dbReference type="ChEBI" id="CHEBI:57597"/>
    </ligand>
</feature>
<evidence type="ECO:0000256" key="5">
    <source>
        <dbReference type="ARBA" id="ARBA00022777"/>
    </source>
</evidence>
<keyword evidence="7 9" id="KW-0067">ATP-binding</keyword>
<name>A0A2S7U188_9BACT</name>
<evidence type="ECO:0000256" key="3">
    <source>
        <dbReference type="ARBA" id="ARBA00022679"/>
    </source>
</evidence>
<feature type="binding site" evidence="9">
    <location>
        <position position="134"/>
    </location>
    <ligand>
        <name>sn-glycerol 3-phosphate</name>
        <dbReference type="ChEBI" id="CHEBI:57597"/>
    </ligand>
</feature>
<keyword evidence="14" id="KW-1185">Reference proteome</keyword>
<sequence length="487" mass="53475">MPRFVLSLDQGTTSSRAILFNHQGEIVASSQQEITQHFPQSGWVEHDAEEIWQTQQQTIVDVLEQAQLMESDIAAIGITNQRETVVVWDRKTGVPLMNAIVWQDRRTADQCRQLKDAGFESAIHSITGLKIDPYFSATKVQWVLDQVEGARARAEAGELCMGTIDSWLIWKLTDGKQHITDATNASRTLLCNIHTGEWDNALLEKFMIPRSMLPSIVDSSGVVGQWRGVPIAGIAGDQQAALFGQACYSPGLAKNTYGTGCFLLLNTGDRVVRSSNQLLSTIALQINGVREYALEGSVFVGGSLFQWLRDGLQIFDDVKELDALAATVEDSGGVVIVPALAGLGAPHWDPFARGLITGISRGTTKAHICRAALEAVSFQSVELVECMQRDASTHLEELRVDGGASTSDLLMQIQSDLMDCEIVRPEVTETTAFGAAALAGLAVGFWKSKEELARIWKEEKRFTPQLSEEKRRQMRAAWDTAVEKAKS</sequence>
<keyword evidence="5 9" id="KW-0418">Kinase</keyword>
<evidence type="ECO:0000256" key="2">
    <source>
        <dbReference type="ARBA" id="ARBA00009156"/>
    </source>
</evidence>
<dbReference type="FunFam" id="3.30.420.40:FF:000008">
    <property type="entry name" value="Glycerol kinase"/>
    <property type="match status" value="1"/>
</dbReference>
<dbReference type="GO" id="GO:0005524">
    <property type="term" value="F:ATP binding"/>
    <property type="evidence" value="ECO:0007669"/>
    <property type="project" value="UniProtKB-UniRule"/>
</dbReference>
<evidence type="ECO:0000313" key="14">
    <source>
        <dbReference type="Proteomes" id="UP000239907"/>
    </source>
</evidence>
<evidence type="ECO:0000259" key="12">
    <source>
        <dbReference type="Pfam" id="PF02782"/>
    </source>
</evidence>
<comment type="function">
    <text evidence="9">Key enzyme in the regulation of glycerol uptake and metabolism. Catalyzes the phosphorylation of glycerol to yield sn-glycerol 3-phosphate.</text>
</comment>
<feature type="binding site" evidence="9">
    <location>
        <position position="12"/>
    </location>
    <ligand>
        <name>sn-glycerol 3-phosphate</name>
        <dbReference type="ChEBI" id="CHEBI:57597"/>
    </ligand>
</feature>
<evidence type="ECO:0000256" key="10">
    <source>
        <dbReference type="RuleBase" id="RU003733"/>
    </source>
</evidence>
<dbReference type="NCBIfam" id="NF000756">
    <property type="entry name" value="PRK00047.1"/>
    <property type="match status" value="1"/>
</dbReference>
<dbReference type="InterPro" id="IPR018485">
    <property type="entry name" value="FGGY_C"/>
</dbReference>
<keyword evidence="6 9" id="KW-0319">Glycerol metabolism</keyword>
<feature type="binding site" evidence="9">
    <location>
        <position position="403"/>
    </location>
    <ligand>
        <name>ATP</name>
        <dbReference type="ChEBI" id="CHEBI:30616"/>
    </ligand>
</feature>
<feature type="binding site" evidence="9">
    <location>
        <position position="403"/>
    </location>
    <ligand>
        <name>ADP</name>
        <dbReference type="ChEBI" id="CHEBI:456216"/>
    </ligand>
</feature>
<dbReference type="NCBIfam" id="TIGR01311">
    <property type="entry name" value="glycerol_kin"/>
    <property type="match status" value="1"/>
</dbReference>
<feature type="binding site" evidence="9">
    <location>
        <position position="259"/>
    </location>
    <ligand>
        <name>ADP</name>
        <dbReference type="ChEBI" id="CHEBI:456216"/>
    </ligand>
</feature>
<dbReference type="PROSITE" id="PS00445">
    <property type="entry name" value="FGGY_KINASES_2"/>
    <property type="match status" value="1"/>
</dbReference>
<dbReference type="FunFam" id="3.30.420.40:FF:000007">
    <property type="entry name" value="Glycerol kinase"/>
    <property type="match status" value="1"/>
</dbReference>
<dbReference type="InterPro" id="IPR018484">
    <property type="entry name" value="FGGY_N"/>
</dbReference>
<feature type="binding site" evidence="9">
    <location>
        <position position="13"/>
    </location>
    <ligand>
        <name>ATP</name>
        <dbReference type="ChEBI" id="CHEBI:30616"/>
    </ligand>
</feature>
<dbReference type="PANTHER" id="PTHR10196">
    <property type="entry name" value="SUGAR KINASE"/>
    <property type="match status" value="1"/>
</dbReference>
<dbReference type="CDD" id="cd07786">
    <property type="entry name" value="FGGY_EcGK_like"/>
    <property type="match status" value="1"/>
</dbReference>
<organism evidence="13 14">
    <name type="scientific">Rubritalea profundi</name>
    <dbReference type="NCBI Taxonomy" id="1658618"/>
    <lineage>
        <taxon>Bacteria</taxon>
        <taxon>Pseudomonadati</taxon>
        <taxon>Verrucomicrobiota</taxon>
        <taxon>Verrucomicrobiia</taxon>
        <taxon>Verrucomicrobiales</taxon>
        <taxon>Rubritaleaceae</taxon>
        <taxon>Rubritalea</taxon>
    </lineage>
</organism>
<comment type="catalytic activity">
    <reaction evidence="8 9">
        <text>glycerol + ATP = sn-glycerol 3-phosphate + ADP + H(+)</text>
        <dbReference type="Rhea" id="RHEA:21644"/>
        <dbReference type="ChEBI" id="CHEBI:15378"/>
        <dbReference type="ChEBI" id="CHEBI:17754"/>
        <dbReference type="ChEBI" id="CHEBI:30616"/>
        <dbReference type="ChEBI" id="CHEBI:57597"/>
        <dbReference type="ChEBI" id="CHEBI:456216"/>
        <dbReference type="EC" id="2.7.1.30"/>
    </reaction>
</comment>
<dbReference type="EMBL" id="MQWA01000001">
    <property type="protein sequence ID" value="PQJ27943.1"/>
    <property type="molecule type" value="Genomic_DNA"/>
</dbReference>
<dbReference type="PANTHER" id="PTHR10196:SF69">
    <property type="entry name" value="GLYCEROL KINASE"/>
    <property type="match status" value="1"/>
</dbReference>
<accession>A0A2S7U188</accession>
<dbReference type="RefSeq" id="WP_105042437.1">
    <property type="nucleotide sequence ID" value="NZ_MQWA01000001.1"/>
</dbReference>
<evidence type="ECO:0000256" key="7">
    <source>
        <dbReference type="ARBA" id="ARBA00022840"/>
    </source>
</evidence>
<feature type="binding site" evidence="9">
    <location>
        <position position="237"/>
    </location>
    <ligand>
        <name>sn-glycerol 3-phosphate</name>
        <dbReference type="ChEBI" id="CHEBI:57597"/>
    </ligand>
</feature>
<feature type="binding site" evidence="9">
    <location>
        <position position="16"/>
    </location>
    <ligand>
        <name>ADP</name>
        <dbReference type="ChEBI" id="CHEBI:456216"/>
    </ligand>
</feature>
<feature type="binding site" evidence="9">
    <location>
        <position position="259"/>
    </location>
    <ligand>
        <name>ATP</name>
        <dbReference type="ChEBI" id="CHEBI:30616"/>
    </ligand>
</feature>
<feature type="binding site" evidence="9">
    <location>
        <position position="306"/>
    </location>
    <ligand>
        <name>ATP</name>
        <dbReference type="ChEBI" id="CHEBI:30616"/>
    </ligand>
</feature>
<feature type="binding site" evidence="9">
    <location>
        <position position="134"/>
    </location>
    <ligand>
        <name>glycerol</name>
        <dbReference type="ChEBI" id="CHEBI:17754"/>
    </ligand>
</feature>
<protein>
    <recommendedName>
        <fullName evidence="9">Glycerol kinase</fullName>
        <ecNumber evidence="9">2.7.1.30</ecNumber>
    </recommendedName>
    <alternativeName>
        <fullName evidence="9">ATP:glycerol 3-phosphotransferase</fullName>
    </alternativeName>
    <alternativeName>
        <fullName evidence="9">Glycerokinase</fullName>
        <shortName evidence="9">GK</shortName>
    </alternativeName>
</protein>
<feature type="binding site" evidence="9">
    <location>
        <position position="14"/>
    </location>
    <ligand>
        <name>ATP</name>
        <dbReference type="ChEBI" id="CHEBI:30616"/>
    </ligand>
</feature>
<dbReference type="Pfam" id="PF02782">
    <property type="entry name" value="FGGY_C"/>
    <property type="match status" value="1"/>
</dbReference>
<evidence type="ECO:0000256" key="1">
    <source>
        <dbReference type="ARBA" id="ARBA00005190"/>
    </source>
</evidence>
<dbReference type="Proteomes" id="UP000239907">
    <property type="component" value="Unassembled WGS sequence"/>
</dbReference>
<dbReference type="InterPro" id="IPR000577">
    <property type="entry name" value="Carb_kinase_FGGY"/>
</dbReference>
<feature type="binding site" evidence="9">
    <location>
        <position position="12"/>
    </location>
    <ligand>
        <name>ADP</name>
        <dbReference type="ChEBI" id="CHEBI:456216"/>
    </ligand>
</feature>
<dbReference type="GO" id="GO:0005829">
    <property type="term" value="C:cytosol"/>
    <property type="evidence" value="ECO:0007669"/>
    <property type="project" value="TreeGrafter"/>
</dbReference>
<feature type="binding site" evidence="9">
    <location>
        <position position="238"/>
    </location>
    <ligand>
        <name>glycerol</name>
        <dbReference type="ChEBI" id="CHEBI:17754"/>
    </ligand>
</feature>
<dbReference type="UniPathway" id="UPA00618">
    <property type="reaction ID" value="UER00672"/>
</dbReference>
<feature type="binding site" evidence="9">
    <location>
        <position position="237"/>
    </location>
    <ligand>
        <name>glycerol</name>
        <dbReference type="ChEBI" id="CHEBI:17754"/>
    </ligand>
</feature>
<feature type="binding site" evidence="9">
    <location>
        <position position="302"/>
    </location>
    <ligand>
        <name>ADP</name>
        <dbReference type="ChEBI" id="CHEBI:456216"/>
    </ligand>
</feature>
<feature type="binding site" evidence="9">
    <location>
        <position position="82"/>
    </location>
    <ligand>
        <name>glycerol</name>
        <dbReference type="ChEBI" id="CHEBI:17754"/>
    </ligand>
</feature>